<dbReference type="PANTHER" id="PTHR10587">
    <property type="entry name" value="GLYCOSYL TRANSFERASE-RELATED"/>
    <property type="match status" value="1"/>
</dbReference>
<dbReference type="Pfam" id="PF01522">
    <property type="entry name" value="Polysacc_deac_1"/>
    <property type="match status" value="1"/>
</dbReference>
<keyword evidence="2" id="KW-0812">Transmembrane</keyword>
<feature type="region of interest" description="Disordered" evidence="1">
    <location>
        <begin position="60"/>
        <end position="105"/>
    </location>
</feature>
<feature type="compositionally biased region" description="Polar residues" evidence="1">
    <location>
        <begin position="82"/>
        <end position="92"/>
    </location>
</feature>
<dbReference type="AlphaFoldDB" id="A0A229UKS7"/>
<dbReference type="PROSITE" id="PS51677">
    <property type="entry name" value="NODB"/>
    <property type="match status" value="1"/>
</dbReference>
<dbReference type="GO" id="GO:0016810">
    <property type="term" value="F:hydrolase activity, acting on carbon-nitrogen (but not peptide) bonds"/>
    <property type="evidence" value="ECO:0007669"/>
    <property type="project" value="InterPro"/>
</dbReference>
<reference evidence="4 5" key="1">
    <citation type="submission" date="2017-07" db="EMBL/GenBank/DDBJ databases">
        <title>Genome sequencing and assembly of Paenibacillus rigui.</title>
        <authorList>
            <person name="Mayilraj S."/>
        </authorList>
    </citation>
    <scope>NUCLEOTIDE SEQUENCE [LARGE SCALE GENOMIC DNA]</scope>
    <source>
        <strain evidence="4 5">JCM 16352</strain>
    </source>
</reference>
<evidence type="ECO:0000313" key="5">
    <source>
        <dbReference type="Proteomes" id="UP000215509"/>
    </source>
</evidence>
<evidence type="ECO:0000256" key="1">
    <source>
        <dbReference type="SAM" id="MobiDB-lite"/>
    </source>
</evidence>
<dbReference type="InterPro" id="IPR002509">
    <property type="entry name" value="NODB_dom"/>
</dbReference>
<dbReference type="SUPFAM" id="SSF88713">
    <property type="entry name" value="Glycoside hydrolase/deacetylase"/>
    <property type="match status" value="1"/>
</dbReference>
<dbReference type="InterPro" id="IPR011330">
    <property type="entry name" value="Glyco_hydro/deAcase_b/a-brl"/>
</dbReference>
<sequence length="303" mass="33207">MCRWRKVIAMLARFLAERKQHWMLGIGLCGMLSLTFTYYSLTGTGNSTLISFKEPHKEPVSAGSSHINASTSMSAEPPSLEVNHSGSASVAQTELGPKLEPLRSTPPMASKQVALTFDDGPDNKYTPQILDILKQNDVKATFFVVGNQASKHPDVLKRIHDEGHAIGNHSWDHANLSKLSASQIEKELKETDQLVLRTIGVTPDLVRAPYGAISASVKEEVSRSGRPLIGWNVDPQDWAGTSAEDMMQNIQSHVKADSIILLHSFGGRHGKLDNTVKALPAIIAYLRGEGFQLVTVPDMKHIR</sequence>
<comment type="caution">
    <text evidence="4">The sequence shown here is derived from an EMBL/GenBank/DDBJ whole genome shotgun (WGS) entry which is preliminary data.</text>
</comment>
<name>A0A229UKS7_9BACL</name>
<accession>A0A229UKS7</accession>
<dbReference type="EMBL" id="NMQW01000037">
    <property type="protein sequence ID" value="OXM83905.1"/>
    <property type="molecule type" value="Genomic_DNA"/>
</dbReference>
<dbReference type="InterPro" id="IPR050248">
    <property type="entry name" value="Polysacc_deacetylase_ArnD"/>
</dbReference>
<evidence type="ECO:0000256" key="2">
    <source>
        <dbReference type="SAM" id="Phobius"/>
    </source>
</evidence>
<keyword evidence="5" id="KW-1185">Reference proteome</keyword>
<organism evidence="4 5">
    <name type="scientific">Paenibacillus rigui</name>
    <dbReference type="NCBI Taxonomy" id="554312"/>
    <lineage>
        <taxon>Bacteria</taxon>
        <taxon>Bacillati</taxon>
        <taxon>Bacillota</taxon>
        <taxon>Bacilli</taxon>
        <taxon>Bacillales</taxon>
        <taxon>Paenibacillaceae</taxon>
        <taxon>Paenibacillus</taxon>
    </lineage>
</organism>
<proteinExistence type="predicted"/>
<dbReference type="Proteomes" id="UP000215509">
    <property type="component" value="Unassembled WGS sequence"/>
</dbReference>
<dbReference type="Gene3D" id="3.20.20.370">
    <property type="entry name" value="Glycoside hydrolase/deacetylase"/>
    <property type="match status" value="1"/>
</dbReference>
<dbReference type="OrthoDB" id="2649545at2"/>
<keyword evidence="2" id="KW-0472">Membrane</keyword>
<feature type="compositionally biased region" description="Polar residues" evidence="1">
    <location>
        <begin position="62"/>
        <end position="74"/>
    </location>
</feature>
<evidence type="ECO:0000313" key="4">
    <source>
        <dbReference type="EMBL" id="OXM83905.1"/>
    </source>
</evidence>
<gene>
    <name evidence="4" type="ORF">CF651_23655</name>
</gene>
<feature type="transmembrane region" description="Helical" evidence="2">
    <location>
        <begin position="21"/>
        <end position="41"/>
    </location>
</feature>
<dbReference type="CDD" id="cd10917">
    <property type="entry name" value="CE4_NodB_like_6s_7s"/>
    <property type="match status" value="1"/>
</dbReference>
<dbReference type="GO" id="GO:0005975">
    <property type="term" value="P:carbohydrate metabolic process"/>
    <property type="evidence" value="ECO:0007669"/>
    <property type="project" value="InterPro"/>
</dbReference>
<protein>
    <submittedName>
        <fullName evidence="4">Polysaccharide deacetylase</fullName>
    </submittedName>
</protein>
<feature type="domain" description="NodB homology" evidence="3">
    <location>
        <begin position="111"/>
        <end position="294"/>
    </location>
</feature>
<keyword evidence="2" id="KW-1133">Transmembrane helix</keyword>
<evidence type="ECO:0000259" key="3">
    <source>
        <dbReference type="PROSITE" id="PS51677"/>
    </source>
</evidence>